<feature type="compositionally biased region" description="Basic and acidic residues" evidence="1">
    <location>
        <begin position="16"/>
        <end position="28"/>
    </location>
</feature>
<dbReference type="OrthoDB" id="1979655at2759"/>
<reference evidence="2 4" key="2">
    <citation type="journal article" date="2018" name="Plant J.">
        <title>The Physcomitrella patens chromosome-scale assembly reveals moss genome structure and evolution.</title>
        <authorList>
            <person name="Lang D."/>
            <person name="Ullrich K.K."/>
            <person name="Murat F."/>
            <person name="Fuchs J."/>
            <person name="Jenkins J."/>
            <person name="Haas F.B."/>
            <person name="Piednoel M."/>
            <person name="Gundlach H."/>
            <person name="Van Bel M."/>
            <person name="Meyberg R."/>
            <person name="Vives C."/>
            <person name="Morata J."/>
            <person name="Symeonidi A."/>
            <person name="Hiss M."/>
            <person name="Muchero W."/>
            <person name="Kamisugi Y."/>
            <person name="Saleh O."/>
            <person name="Blanc G."/>
            <person name="Decker E.L."/>
            <person name="van Gessel N."/>
            <person name="Grimwood J."/>
            <person name="Hayes R.D."/>
            <person name="Graham S.W."/>
            <person name="Gunter L.E."/>
            <person name="McDaniel S.F."/>
            <person name="Hoernstein S.N.W."/>
            <person name="Larsson A."/>
            <person name="Li F.W."/>
            <person name="Perroud P.F."/>
            <person name="Phillips J."/>
            <person name="Ranjan P."/>
            <person name="Rokshar D.S."/>
            <person name="Rothfels C.J."/>
            <person name="Schneider L."/>
            <person name="Shu S."/>
            <person name="Stevenson D.W."/>
            <person name="Thummler F."/>
            <person name="Tillich M."/>
            <person name="Villarreal Aguilar J.C."/>
            <person name="Widiez T."/>
            <person name="Wong G.K."/>
            <person name="Wymore A."/>
            <person name="Zhang Y."/>
            <person name="Zimmer A.D."/>
            <person name="Quatrano R.S."/>
            <person name="Mayer K.F.X."/>
            <person name="Goodstein D."/>
            <person name="Casacuberta J.M."/>
            <person name="Vandepoele K."/>
            <person name="Reski R."/>
            <person name="Cuming A.C."/>
            <person name="Tuskan G.A."/>
            <person name="Maumus F."/>
            <person name="Salse J."/>
            <person name="Schmutz J."/>
            <person name="Rensing S.A."/>
        </authorList>
    </citation>
    <scope>NUCLEOTIDE SEQUENCE [LARGE SCALE GENOMIC DNA]</scope>
    <source>
        <strain evidence="3 4">cv. Gransden 2004</strain>
    </source>
</reference>
<dbReference type="EnsemblPlants" id="Pp3c14_11480V3.2">
    <property type="protein sequence ID" value="Pp3c14_11480V3.2"/>
    <property type="gene ID" value="Pp3c14_11480"/>
</dbReference>
<evidence type="ECO:0000313" key="2">
    <source>
        <dbReference type="EMBL" id="PNR40964.1"/>
    </source>
</evidence>
<feature type="compositionally biased region" description="Acidic residues" evidence="1">
    <location>
        <begin position="214"/>
        <end position="229"/>
    </location>
</feature>
<dbReference type="PaxDb" id="3218-PP1S36_293V6.1"/>
<dbReference type="KEGG" id="ppp:112290983"/>
<reference evidence="3" key="3">
    <citation type="submission" date="2020-12" db="UniProtKB">
        <authorList>
            <consortium name="EnsemblPlants"/>
        </authorList>
    </citation>
    <scope>IDENTIFICATION</scope>
</reference>
<dbReference type="SUPFAM" id="SSF143100">
    <property type="entry name" value="TTHA1013/TTHA0281-like"/>
    <property type="match status" value="1"/>
</dbReference>
<name>A0A2K1JHD0_PHYPA</name>
<evidence type="ECO:0000256" key="1">
    <source>
        <dbReference type="SAM" id="MobiDB-lite"/>
    </source>
</evidence>
<reference evidence="2 4" key="1">
    <citation type="journal article" date="2008" name="Science">
        <title>The Physcomitrella genome reveals evolutionary insights into the conquest of land by plants.</title>
        <authorList>
            <person name="Rensing S."/>
            <person name="Lang D."/>
            <person name="Zimmer A."/>
            <person name="Terry A."/>
            <person name="Salamov A."/>
            <person name="Shapiro H."/>
            <person name="Nishiyama T."/>
            <person name="Perroud P.-F."/>
            <person name="Lindquist E."/>
            <person name="Kamisugi Y."/>
            <person name="Tanahashi T."/>
            <person name="Sakakibara K."/>
            <person name="Fujita T."/>
            <person name="Oishi K."/>
            <person name="Shin-I T."/>
            <person name="Kuroki Y."/>
            <person name="Toyoda A."/>
            <person name="Suzuki Y."/>
            <person name="Hashimoto A."/>
            <person name="Yamaguchi K."/>
            <person name="Sugano A."/>
            <person name="Kohara Y."/>
            <person name="Fujiyama A."/>
            <person name="Anterola A."/>
            <person name="Aoki S."/>
            <person name="Ashton N."/>
            <person name="Barbazuk W.B."/>
            <person name="Barker E."/>
            <person name="Bennetzen J."/>
            <person name="Bezanilla M."/>
            <person name="Blankenship R."/>
            <person name="Cho S.H."/>
            <person name="Dutcher S."/>
            <person name="Estelle M."/>
            <person name="Fawcett J.A."/>
            <person name="Gundlach H."/>
            <person name="Hanada K."/>
            <person name="Heyl A."/>
            <person name="Hicks K.A."/>
            <person name="Hugh J."/>
            <person name="Lohr M."/>
            <person name="Mayer K."/>
            <person name="Melkozernov A."/>
            <person name="Murata T."/>
            <person name="Nelson D."/>
            <person name="Pils B."/>
            <person name="Prigge M."/>
            <person name="Reiss B."/>
            <person name="Renner T."/>
            <person name="Rombauts S."/>
            <person name="Rushton P."/>
            <person name="Sanderfoot A."/>
            <person name="Schween G."/>
            <person name="Shiu S.-H."/>
            <person name="Stueber K."/>
            <person name="Theodoulou F.L."/>
            <person name="Tu H."/>
            <person name="Van de Peer Y."/>
            <person name="Verrier P.J."/>
            <person name="Waters E."/>
            <person name="Wood A."/>
            <person name="Yang L."/>
            <person name="Cove D."/>
            <person name="Cuming A."/>
            <person name="Hasebe M."/>
            <person name="Lucas S."/>
            <person name="Mishler D.B."/>
            <person name="Reski R."/>
            <person name="Grigoriev I."/>
            <person name="Quatrano R.S."/>
            <person name="Boore J.L."/>
        </authorList>
    </citation>
    <scope>NUCLEOTIDE SEQUENCE [LARGE SCALE GENOMIC DNA]</scope>
    <source>
        <strain evidence="3 4">cv. Gransden 2004</strain>
    </source>
</reference>
<dbReference type="Gramene" id="Pp3c14_11480V3.1">
    <property type="protein sequence ID" value="Pp3c14_11480V3.1"/>
    <property type="gene ID" value="Pp3c14_11480"/>
</dbReference>
<dbReference type="GeneID" id="112290983"/>
<feature type="region of interest" description="Disordered" evidence="1">
    <location>
        <begin position="1"/>
        <end position="45"/>
    </location>
</feature>
<accession>A0A2K1JHD0</accession>
<protein>
    <submittedName>
        <fullName evidence="2 3">Uncharacterized protein</fullName>
    </submittedName>
</protein>
<dbReference type="RefSeq" id="XP_024393652.1">
    <property type="nucleotide sequence ID" value="XM_024537884.2"/>
</dbReference>
<keyword evidence="4" id="KW-1185">Reference proteome</keyword>
<dbReference type="InterPro" id="IPR035069">
    <property type="entry name" value="TTHA1013/TTHA0281-like"/>
</dbReference>
<dbReference type="EMBL" id="ABEU02000014">
    <property type="protein sequence ID" value="PNR40964.1"/>
    <property type="molecule type" value="Genomic_DNA"/>
</dbReference>
<feature type="region of interest" description="Disordered" evidence="1">
    <location>
        <begin position="210"/>
        <end position="237"/>
    </location>
</feature>
<feature type="compositionally biased region" description="Low complexity" evidence="1">
    <location>
        <begin position="29"/>
        <end position="43"/>
    </location>
</feature>
<dbReference type="AlphaFoldDB" id="A0A2K1JHD0"/>
<dbReference type="Gramene" id="Pp3c14_11480V3.2">
    <property type="protein sequence ID" value="Pp3c14_11480V3.2"/>
    <property type="gene ID" value="Pp3c14_11480"/>
</dbReference>
<dbReference type="EnsemblPlants" id="Pp3c14_11480V3.1">
    <property type="protein sequence ID" value="Pp3c14_11480V3.1"/>
    <property type="gene ID" value="Pp3c14_11480"/>
</dbReference>
<evidence type="ECO:0000313" key="4">
    <source>
        <dbReference type="Proteomes" id="UP000006727"/>
    </source>
</evidence>
<evidence type="ECO:0000313" key="3">
    <source>
        <dbReference type="EnsemblPlants" id="Pp3c14_11480V3.1"/>
    </source>
</evidence>
<sequence length="237" mass="26039">MGLEFKPYWTWEDEEHDHHVSKCGDEKQTTSATTTTSTPADSAQSNVFNSLSGQVVASHGSSEVEAGRGGDVGLVFVHAEGSGAGTVNRDLAASLAAMNAEHREYAVLVASEEDNVNEYKSFFAIVLDCPQFLGQGETNDSALRQASRFLHYAFGSAILENEMIPAPSSGVELEAKKIAMERDWLMVKLENFSMELVSLQFQPGIDYMARPPESDGEYESDHEDEELFELESRMSTP</sequence>
<proteinExistence type="predicted"/>
<dbReference type="Proteomes" id="UP000006727">
    <property type="component" value="Chromosome 14"/>
</dbReference>
<gene>
    <name evidence="3" type="primary">LOC112290983</name>
    <name evidence="2" type="ORF">PHYPA_018367</name>
</gene>
<organism evidence="2">
    <name type="scientific">Physcomitrium patens</name>
    <name type="common">Spreading-leaved earth moss</name>
    <name type="synonym">Physcomitrella patens</name>
    <dbReference type="NCBI Taxonomy" id="3218"/>
    <lineage>
        <taxon>Eukaryota</taxon>
        <taxon>Viridiplantae</taxon>
        <taxon>Streptophyta</taxon>
        <taxon>Embryophyta</taxon>
        <taxon>Bryophyta</taxon>
        <taxon>Bryophytina</taxon>
        <taxon>Bryopsida</taxon>
        <taxon>Funariidae</taxon>
        <taxon>Funariales</taxon>
        <taxon>Funariaceae</taxon>
        <taxon>Physcomitrium</taxon>
    </lineage>
</organism>